<keyword evidence="7" id="KW-1185">Reference proteome</keyword>
<evidence type="ECO:0000256" key="3">
    <source>
        <dbReference type="ARBA" id="ARBA00022989"/>
    </source>
</evidence>
<dbReference type="OrthoDB" id="422086at2759"/>
<dbReference type="PANTHER" id="PTHR12714">
    <property type="entry name" value="PROTEIN-S ISOPRENYLCYSTEINE O-METHYLTRANSFERASE"/>
    <property type="match status" value="1"/>
</dbReference>
<organism evidence="6 7">
    <name type="scientific">Collybia nuda</name>
    <dbReference type="NCBI Taxonomy" id="64659"/>
    <lineage>
        <taxon>Eukaryota</taxon>
        <taxon>Fungi</taxon>
        <taxon>Dikarya</taxon>
        <taxon>Basidiomycota</taxon>
        <taxon>Agaricomycotina</taxon>
        <taxon>Agaricomycetes</taxon>
        <taxon>Agaricomycetidae</taxon>
        <taxon>Agaricales</taxon>
        <taxon>Tricholomatineae</taxon>
        <taxon>Clitocybaceae</taxon>
        <taxon>Collybia</taxon>
    </lineage>
</organism>
<dbReference type="Gene3D" id="1.20.120.1630">
    <property type="match status" value="1"/>
</dbReference>
<feature type="transmembrane region" description="Helical" evidence="5">
    <location>
        <begin position="150"/>
        <end position="173"/>
    </location>
</feature>
<proteinExistence type="inferred from homology"/>
<dbReference type="GO" id="GO:0004671">
    <property type="term" value="F:protein C-terminal S-isoprenylcysteine carboxyl O-methyltransferase activity"/>
    <property type="evidence" value="ECO:0007669"/>
    <property type="project" value="UniProtKB-EC"/>
</dbReference>
<dbReference type="AlphaFoldDB" id="A0A9P5XSQ2"/>
<feature type="transmembrane region" description="Helical" evidence="5">
    <location>
        <begin position="93"/>
        <end position="113"/>
    </location>
</feature>
<keyword evidence="4 5" id="KW-0472">Membrane</keyword>
<accession>A0A9P5XSQ2</accession>
<evidence type="ECO:0000256" key="1">
    <source>
        <dbReference type="ARBA" id="ARBA00004141"/>
    </source>
</evidence>
<protein>
    <recommendedName>
        <fullName evidence="5">Protein-S-isoprenylcysteine O-methyltransferase</fullName>
        <ecNumber evidence="5">2.1.1.100</ecNumber>
    </recommendedName>
</protein>
<feature type="transmembrane region" description="Helical" evidence="5">
    <location>
        <begin position="185"/>
        <end position="205"/>
    </location>
</feature>
<dbReference type="GO" id="GO:0005789">
    <property type="term" value="C:endoplasmic reticulum membrane"/>
    <property type="evidence" value="ECO:0007669"/>
    <property type="project" value="UniProtKB-SubCell"/>
</dbReference>
<keyword evidence="5" id="KW-0489">Methyltransferase</keyword>
<dbReference type="GO" id="GO:0032259">
    <property type="term" value="P:methylation"/>
    <property type="evidence" value="ECO:0007669"/>
    <property type="project" value="UniProtKB-KW"/>
</dbReference>
<reference evidence="6" key="1">
    <citation type="submission" date="2020-11" db="EMBL/GenBank/DDBJ databases">
        <authorList>
            <consortium name="DOE Joint Genome Institute"/>
            <person name="Ahrendt S."/>
            <person name="Riley R."/>
            <person name="Andreopoulos W."/>
            <person name="Labutti K."/>
            <person name="Pangilinan J."/>
            <person name="Ruiz-Duenas F.J."/>
            <person name="Barrasa J.M."/>
            <person name="Sanchez-Garcia M."/>
            <person name="Camarero S."/>
            <person name="Miyauchi S."/>
            <person name="Serrano A."/>
            <person name="Linde D."/>
            <person name="Babiker R."/>
            <person name="Drula E."/>
            <person name="Ayuso-Fernandez I."/>
            <person name="Pacheco R."/>
            <person name="Padilla G."/>
            <person name="Ferreira P."/>
            <person name="Barriuso J."/>
            <person name="Kellner H."/>
            <person name="Castanera R."/>
            <person name="Alfaro M."/>
            <person name="Ramirez L."/>
            <person name="Pisabarro A.G."/>
            <person name="Kuo A."/>
            <person name="Tritt A."/>
            <person name="Lipzen A."/>
            <person name="He G."/>
            <person name="Yan M."/>
            <person name="Ng V."/>
            <person name="Cullen D."/>
            <person name="Martin F."/>
            <person name="Rosso M.-N."/>
            <person name="Henrissat B."/>
            <person name="Hibbett D."/>
            <person name="Martinez A.T."/>
            <person name="Grigoriev I.V."/>
        </authorList>
    </citation>
    <scope>NUCLEOTIDE SEQUENCE</scope>
    <source>
        <strain evidence="6">CBS 247.69</strain>
    </source>
</reference>
<comment type="subcellular location">
    <subcellularLocation>
        <location evidence="5">Endoplasmic reticulum membrane</location>
        <topology evidence="5">Multi-pass membrane protein</topology>
    </subcellularLocation>
    <subcellularLocation>
        <location evidence="1">Membrane</location>
        <topology evidence="1">Multi-pass membrane protein</topology>
    </subcellularLocation>
</comment>
<comment type="similarity">
    <text evidence="5">Belongs to the class VI-like SAM-binding methyltransferase superfamily. Isoprenylcysteine carboxyl methyltransferase family.</text>
</comment>
<keyword evidence="5" id="KW-0808">Transferase</keyword>
<keyword evidence="3 5" id="KW-1133">Transmembrane helix</keyword>
<keyword evidence="5" id="KW-0256">Endoplasmic reticulum</keyword>
<gene>
    <name evidence="6" type="ORF">BDZ94DRAFT_1176712</name>
</gene>
<dbReference type="Proteomes" id="UP000807353">
    <property type="component" value="Unassembled WGS sequence"/>
</dbReference>
<comment type="catalytic activity">
    <reaction evidence="5">
        <text>[protein]-C-terminal S-[(2E,6E)-farnesyl]-L-cysteine + S-adenosyl-L-methionine = [protein]-C-terminal S-[(2E,6E)-farnesyl]-L-cysteine methyl ester + S-adenosyl-L-homocysteine</text>
        <dbReference type="Rhea" id="RHEA:21672"/>
        <dbReference type="Rhea" id="RHEA-COMP:12125"/>
        <dbReference type="Rhea" id="RHEA-COMP:12126"/>
        <dbReference type="ChEBI" id="CHEBI:57856"/>
        <dbReference type="ChEBI" id="CHEBI:59789"/>
        <dbReference type="ChEBI" id="CHEBI:90510"/>
        <dbReference type="ChEBI" id="CHEBI:90511"/>
        <dbReference type="EC" id="2.1.1.100"/>
    </reaction>
</comment>
<comment type="caution">
    <text evidence="6">The sequence shown here is derived from an EMBL/GenBank/DDBJ whole genome shotgun (WGS) entry which is preliminary data.</text>
</comment>
<dbReference type="InterPro" id="IPR007269">
    <property type="entry name" value="ICMT_MeTrfase"/>
</dbReference>
<evidence type="ECO:0000256" key="5">
    <source>
        <dbReference type="RuleBase" id="RU362022"/>
    </source>
</evidence>
<evidence type="ECO:0000313" key="6">
    <source>
        <dbReference type="EMBL" id="KAF9456888.1"/>
    </source>
</evidence>
<dbReference type="Pfam" id="PF04140">
    <property type="entry name" value="ICMT"/>
    <property type="match status" value="1"/>
</dbReference>
<evidence type="ECO:0000256" key="4">
    <source>
        <dbReference type="ARBA" id="ARBA00023136"/>
    </source>
</evidence>
<evidence type="ECO:0000256" key="2">
    <source>
        <dbReference type="ARBA" id="ARBA00022692"/>
    </source>
</evidence>
<keyword evidence="2 5" id="KW-0812">Transmembrane</keyword>
<feature type="transmembrane region" description="Helical" evidence="5">
    <location>
        <begin position="52"/>
        <end position="73"/>
    </location>
</feature>
<keyword evidence="5" id="KW-0949">S-adenosyl-L-methionine</keyword>
<name>A0A9P5XSQ2_9AGAR</name>
<sequence>MSLTRVSLVIAQALCNQLACTPPNPTPSKGRYHTDELYILQIAPLIFKIHQFIIWFCAAFEILFYLATVLPFPSTLPISPSTLFCPLPPQNPVVYATPLFIIGVLAVALGTYIRIDCFRTLGKLFTFDLTVHPEHKLVTSRFYAYVRHPAYTGSILVVAGLAFSHLTSGSWMTACGPLRVPGTAMLVWALWWVWTLCVGVSRAEAEDKQMQKLFKDEWETYAAQVPWWFFPGVI</sequence>
<dbReference type="PANTHER" id="PTHR12714:SF24">
    <property type="entry name" value="SLR1182 PROTEIN"/>
    <property type="match status" value="1"/>
</dbReference>
<evidence type="ECO:0000313" key="7">
    <source>
        <dbReference type="Proteomes" id="UP000807353"/>
    </source>
</evidence>
<dbReference type="EMBL" id="MU150398">
    <property type="protein sequence ID" value="KAF9456888.1"/>
    <property type="molecule type" value="Genomic_DNA"/>
</dbReference>
<dbReference type="EC" id="2.1.1.100" evidence="5"/>